<dbReference type="Proteomes" id="UP000035682">
    <property type="component" value="Unplaced"/>
</dbReference>
<dbReference type="AlphaFoldDB" id="A0A090LD33"/>
<dbReference type="WormBase" id="SRAE_2000071500">
    <property type="protein sequence ID" value="SRP07691"/>
    <property type="gene ID" value="WBGene00260913"/>
</dbReference>
<dbReference type="EMBL" id="LN609529">
    <property type="protein sequence ID" value="CEF66043.1"/>
    <property type="molecule type" value="Genomic_DNA"/>
</dbReference>
<proteinExistence type="predicted"/>
<reference evidence="1 2" key="1">
    <citation type="submission" date="2014-09" db="EMBL/GenBank/DDBJ databases">
        <authorList>
            <person name="Martin A.A."/>
        </authorList>
    </citation>
    <scope>NUCLEOTIDE SEQUENCE</scope>
    <source>
        <strain evidence="2">ED321</strain>
        <strain evidence="1">ED321 Heterogonic</strain>
    </source>
</reference>
<gene>
    <name evidence="1 3 4" type="ORF">SRAE_2000071500</name>
</gene>
<accession>A0A090LD33</accession>
<name>A0A090LD33_STRRB</name>
<organism evidence="1">
    <name type="scientific">Strongyloides ratti</name>
    <name type="common">Parasitic roundworm</name>
    <dbReference type="NCBI Taxonomy" id="34506"/>
    <lineage>
        <taxon>Eukaryota</taxon>
        <taxon>Metazoa</taxon>
        <taxon>Ecdysozoa</taxon>
        <taxon>Nematoda</taxon>
        <taxon>Chromadorea</taxon>
        <taxon>Rhabditida</taxon>
        <taxon>Tylenchina</taxon>
        <taxon>Panagrolaimomorpha</taxon>
        <taxon>Strongyloidoidea</taxon>
        <taxon>Strongyloididae</taxon>
        <taxon>Strongyloides</taxon>
    </lineage>
</organism>
<reference evidence="3" key="2">
    <citation type="submission" date="2020-12" db="UniProtKB">
        <authorList>
            <consortium name="WormBaseParasite"/>
        </authorList>
    </citation>
    <scope>IDENTIFICATION</scope>
</reference>
<dbReference type="GeneID" id="36378407"/>
<evidence type="ECO:0000313" key="1">
    <source>
        <dbReference type="EMBL" id="CEF66043.1"/>
    </source>
</evidence>
<keyword evidence="2" id="KW-1185">Reference proteome</keyword>
<dbReference type="RefSeq" id="XP_024505243.1">
    <property type="nucleotide sequence ID" value="XM_024651579.1"/>
</dbReference>
<evidence type="ECO:0000313" key="2">
    <source>
        <dbReference type="Proteomes" id="UP000035682"/>
    </source>
</evidence>
<dbReference type="CTD" id="36378407"/>
<evidence type="ECO:0000313" key="3">
    <source>
        <dbReference type="WBParaSite" id="SRAE_2000071500.1"/>
    </source>
</evidence>
<dbReference type="WBParaSite" id="SRAE_2000071500.1">
    <property type="protein sequence ID" value="SRAE_2000071500.1"/>
    <property type="gene ID" value="WBGene00260913"/>
</dbReference>
<evidence type="ECO:0000313" key="4">
    <source>
        <dbReference type="WormBase" id="SRAE_2000071500"/>
    </source>
</evidence>
<protein>
    <submittedName>
        <fullName evidence="1 3">Uncharacterized protein</fullName>
    </submittedName>
</protein>
<sequence length="81" mass="9702">MAEYVFTEPKLYSEISEPFIIKQELLFGLTIMGKEVNFYMKSNSFREKLTEIKNEMLRVVQCFTQDEMDCLFDSDFPLFYT</sequence>